<dbReference type="GeneID" id="106527945"/>
<reference evidence="3" key="1">
    <citation type="submission" date="2025-08" db="UniProtKB">
        <authorList>
            <consortium name="RefSeq"/>
        </authorList>
    </citation>
    <scope>IDENTIFICATION</scope>
</reference>
<dbReference type="InParanoid" id="A0A2I4CEK7"/>
<evidence type="ECO:0000256" key="1">
    <source>
        <dbReference type="SAM" id="MobiDB-lite"/>
    </source>
</evidence>
<feature type="compositionally biased region" description="Basic and acidic residues" evidence="1">
    <location>
        <begin position="26"/>
        <end position="42"/>
    </location>
</feature>
<proteinExistence type="predicted"/>
<feature type="compositionally biased region" description="Polar residues" evidence="1">
    <location>
        <begin position="105"/>
        <end position="121"/>
    </location>
</feature>
<feature type="compositionally biased region" description="Polar residues" evidence="1">
    <location>
        <begin position="154"/>
        <end position="170"/>
    </location>
</feature>
<evidence type="ECO:0000313" key="2">
    <source>
        <dbReference type="Proteomes" id="UP000192220"/>
    </source>
</evidence>
<feature type="region of interest" description="Disordered" evidence="1">
    <location>
        <begin position="16"/>
        <end position="42"/>
    </location>
</feature>
<gene>
    <name evidence="3" type="primary">LOC106527945</name>
</gene>
<name>A0A2I4CEK7_AUSLI</name>
<sequence length="227" mass="24773">MQRAFEFLLIVGTPVPVQPQTSTEDAFTHKEQLTGKNAEDFINEPKETTAEEQLKTSPQSQEETVIVLELVPVPPPPIVPSSSAFQTKRARSPSPAASPIDQPDQESSQSPAANAISSTQGGLCDTDSKKRKPFQTKRARSPSPAASPIDQPDQESSQSPAANAISSTQGGLCDTDSKKRKRCRKCSRQKVFLFDSITGHRTNAGKEEVKIHWLPCSACGKIWEDTW</sequence>
<accession>A0A2I4CEK7</accession>
<keyword evidence="2" id="KW-1185">Reference proteome</keyword>
<dbReference type="AlphaFoldDB" id="A0A2I4CEK7"/>
<feature type="region of interest" description="Disordered" evidence="1">
    <location>
        <begin position="72"/>
        <end position="180"/>
    </location>
</feature>
<organism evidence="2 3">
    <name type="scientific">Austrofundulus limnaeus</name>
    <name type="common">Annual killifish</name>
    <dbReference type="NCBI Taxonomy" id="52670"/>
    <lineage>
        <taxon>Eukaryota</taxon>
        <taxon>Metazoa</taxon>
        <taxon>Chordata</taxon>
        <taxon>Craniata</taxon>
        <taxon>Vertebrata</taxon>
        <taxon>Euteleostomi</taxon>
        <taxon>Actinopterygii</taxon>
        <taxon>Neopterygii</taxon>
        <taxon>Teleostei</taxon>
        <taxon>Neoteleostei</taxon>
        <taxon>Acanthomorphata</taxon>
        <taxon>Ovalentaria</taxon>
        <taxon>Atherinomorphae</taxon>
        <taxon>Cyprinodontiformes</taxon>
        <taxon>Rivulidae</taxon>
        <taxon>Austrofundulus</taxon>
    </lineage>
</organism>
<feature type="non-terminal residue" evidence="3">
    <location>
        <position position="227"/>
    </location>
</feature>
<evidence type="ECO:0000313" key="3">
    <source>
        <dbReference type="RefSeq" id="XP_013878425.1"/>
    </source>
</evidence>
<feature type="compositionally biased region" description="Basic residues" evidence="1">
    <location>
        <begin position="129"/>
        <end position="140"/>
    </location>
</feature>
<dbReference type="KEGG" id="alim:106527945"/>
<protein>
    <submittedName>
        <fullName evidence="3">Uncharacterized protein LOC106527945</fullName>
    </submittedName>
</protein>
<dbReference type="OrthoDB" id="8964253at2759"/>
<dbReference type="Proteomes" id="UP000192220">
    <property type="component" value="Unplaced"/>
</dbReference>
<dbReference type="RefSeq" id="XP_013878425.1">
    <property type="nucleotide sequence ID" value="XM_014022971.1"/>
</dbReference>
<dbReference type="STRING" id="52670.A0A2I4CEK7"/>